<feature type="region of interest" description="Disordered" evidence="1">
    <location>
        <begin position="413"/>
        <end position="433"/>
    </location>
</feature>
<feature type="compositionally biased region" description="Low complexity" evidence="1">
    <location>
        <begin position="140"/>
        <end position="160"/>
    </location>
</feature>
<dbReference type="OMA" id="QWNCAVH"/>
<dbReference type="eggNOG" id="ENOG502SSXD">
    <property type="taxonomic scope" value="Eukaryota"/>
</dbReference>
<feature type="domain" description="PD-(D/E)XK nuclease-like" evidence="2">
    <location>
        <begin position="241"/>
        <end position="505"/>
    </location>
</feature>
<name>A0A066XT56_COLSU</name>
<dbReference type="Pfam" id="PF20516">
    <property type="entry name" value="PDDEXK_12"/>
    <property type="match status" value="1"/>
</dbReference>
<feature type="compositionally biased region" description="Low complexity" evidence="1">
    <location>
        <begin position="67"/>
        <end position="79"/>
    </location>
</feature>
<gene>
    <name evidence="3" type="ORF">CSUB01_11188</name>
</gene>
<feature type="region of interest" description="Disordered" evidence="1">
    <location>
        <begin position="229"/>
        <end position="261"/>
    </location>
</feature>
<dbReference type="AlphaFoldDB" id="A0A066XT56"/>
<keyword evidence="4" id="KW-1185">Reference proteome</keyword>
<dbReference type="EMBL" id="JMSE01000595">
    <property type="protein sequence ID" value="KDN68931.1"/>
    <property type="molecule type" value="Genomic_DNA"/>
</dbReference>
<feature type="compositionally biased region" description="Acidic residues" evidence="1">
    <location>
        <begin position="114"/>
        <end position="123"/>
    </location>
</feature>
<dbReference type="InterPro" id="IPR046797">
    <property type="entry name" value="PDDEXK_12"/>
</dbReference>
<protein>
    <recommendedName>
        <fullName evidence="2">PD-(D/E)XK nuclease-like domain-containing protein</fullName>
    </recommendedName>
</protein>
<dbReference type="OrthoDB" id="4161186at2759"/>
<proteinExistence type="predicted"/>
<dbReference type="STRING" id="1173701.A0A066XT56"/>
<evidence type="ECO:0000259" key="2">
    <source>
        <dbReference type="Pfam" id="PF20516"/>
    </source>
</evidence>
<comment type="caution">
    <text evidence="3">The sequence shown here is derived from an EMBL/GenBank/DDBJ whole genome shotgun (WGS) entry which is preliminary data.</text>
</comment>
<feature type="compositionally biased region" description="Basic and acidic residues" evidence="1">
    <location>
        <begin position="82"/>
        <end position="100"/>
    </location>
</feature>
<evidence type="ECO:0000313" key="3">
    <source>
        <dbReference type="EMBL" id="KDN68931.1"/>
    </source>
</evidence>
<sequence length="516" mass="56204">MTCDDAIISWIANLPAPNVSSLVAATPPPDVVAAAVAVTTACDNNRRTRKRKRTPPPTTSTHPHRLPSPAATSSCSASALEMPDHRDRIIVDLTPRDPRRFRPTAESINHPDPDPDLDLDLDLDPTPKSNRTEPQPPPAASRASSSLASSSIASYASDFSLGSGPGTPTKKRRRQSSPRKQVVLLAMEKAVESVSFDGEAELPAELDNVVSRIEDLARGNGIISHTWVKESSFAPPPPPPSTNQAQSRSSSRDELGPTPTIDTVNKIWTNADDCQGFQHFEMQWNCAVHFKLLEAALEHSSHLGFCICTGVQIHADYTRGAKVSHHNKKVDFCVFVKQRCPELTRAALTSPFQSVNQTEYPALLERPIALSIETKVTGHDWAEAVNQMSVWLLAQWDALDDLVSRTRSRAAAAASPAVDSGAPDLDSSNANDPKPSAAAAAGLVFLPGIVVQGHDWYFVAMTRSATGQSRLYSRILCGSTQKTEGVYQVVAVLQLLARYIEDEYWPWFKRTILTNV</sequence>
<evidence type="ECO:0000313" key="4">
    <source>
        <dbReference type="Proteomes" id="UP000027238"/>
    </source>
</evidence>
<dbReference type="HOGENOM" id="CLU_027219_0_2_1"/>
<organism evidence="3 4">
    <name type="scientific">Colletotrichum sublineola</name>
    <name type="common">Sorghum anthracnose fungus</name>
    <dbReference type="NCBI Taxonomy" id="1173701"/>
    <lineage>
        <taxon>Eukaryota</taxon>
        <taxon>Fungi</taxon>
        <taxon>Dikarya</taxon>
        <taxon>Ascomycota</taxon>
        <taxon>Pezizomycotina</taxon>
        <taxon>Sordariomycetes</taxon>
        <taxon>Hypocreomycetidae</taxon>
        <taxon>Glomerellales</taxon>
        <taxon>Glomerellaceae</taxon>
        <taxon>Colletotrichum</taxon>
        <taxon>Colletotrichum graminicola species complex</taxon>
    </lineage>
</organism>
<feature type="region of interest" description="Disordered" evidence="1">
    <location>
        <begin position="42"/>
        <end position="180"/>
    </location>
</feature>
<accession>A0A066XT56</accession>
<dbReference type="Proteomes" id="UP000027238">
    <property type="component" value="Unassembled WGS sequence"/>
</dbReference>
<reference evidence="4" key="1">
    <citation type="journal article" date="2014" name="Genome Announc.">
        <title>Draft genome sequence of Colletotrichum sublineola, a destructive pathogen of cultivated sorghum.</title>
        <authorList>
            <person name="Baroncelli R."/>
            <person name="Sanz-Martin J.M."/>
            <person name="Rech G.E."/>
            <person name="Sukno S.A."/>
            <person name="Thon M.R."/>
        </authorList>
    </citation>
    <scope>NUCLEOTIDE SEQUENCE [LARGE SCALE GENOMIC DNA]</scope>
    <source>
        <strain evidence="4">TX430BB</strain>
    </source>
</reference>
<evidence type="ECO:0000256" key="1">
    <source>
        <dbReference type="SAM" id="MobiDB-lite"/>
    </source>
</evidence>